<dbReference type="PANTHER" id="PTHR35807:SF1">
    <property type="entry name" value="TRANSCRIPTIONAL REGULATOR REDD"/>
    <property type="match status" value="1"/>
</dbReference>
<dbReference type="HOGENOM" id="CLU_004665_0_1_11"/>
<dbReference type="KEGG" id="nbr:O3I_006915"/>
<name>K0EUU5_NOCB7</name>
<comment type="similarity">
    <text evidence="1">Belongs to the AfsR/DnrI/RedD regulatory family.</text>
</comment>
<evidence type="ECO:0000256" key="2">
    <source>
        <dbReference type="ARBA" id="ARBA00023015"/>
    </source>
</evidence>
<dbReference type="GO" id="GO:0006355">
    <property type="term" value="P:regulation of DNA-templated transcription"/>
    <property type="evidence" value="ECO:0007669"/>
    <property type="project" value="InterPro"/>
</dbReference>
<dbReference type="SUPFAM" id="SSF48452">
    <property type="entry name" value="TPR-like"/>
    <property type="match status" value="1"/>
</dbReference>
<protein>
    <submittedName>
        <fullName evidence="7">Putative transcriptional regulator</fullName>
    </submittedName>
</protein>
<dbReference type="Proteomes" id="UP000006304">
    <property type="component" value="Chromosome"/>
</dbReference>
<gene>
    <name evidence="7" type="ORF">O3I_006915</name>
</gene>
<sequence length="291" mass="31132">MAGTLGHGGPVVCRVLGPVEIDVDGVPVDLPGPRPRQLLAALSFASGASVPNDVLAGYLWGRVPHGRPSPNVRVVVHRLRAALGPRAGQVLVLDRCGYRLALPPECTDQDKFGALVGTGVHALLNGHAEKAVTTLTDGLALWRGQPWTELGDSPELLGARTKLSELRELAVEELQAARLACGDTAGAVAALSEAVIQTPYRERRWELLALGLFRSGRQADALAQLRKVRQLLREEIGVEPGPALRDLERRLLDHDQGLLLPRHPVRTATGSPATGPLVRGFRAYPAEQRAG</sequence>
<evidence type="ECO:0000256" key="4">
    <source>
        <dbReference type="ARBA" id="ARBA00023163"/>
    </source>
</evidence>
<keyword evidence="4" id="KW-0804">Transcription</keyword>
<feature type="domain" description="OmpR/PhoB-type" evidence="5">
    <location>
        <begin position="25"/>
        <end position="100"/>
    </location>
</feature>
<dbReference type="AlphaFoldDB" id="K0EUU5"/>
<evidence type="ECO:0000256" key="3">
    <source>
        <dbReference type="ARBA" id="ARBA00023125"/>
    </source>
</evidence>
<evidence type="ECO:0000313" key="8">
    <source>
        <dbReference type="Proteomes" id="UP000006304"/>
    </source>
</evidence>
<dbReference type="SUPFAM" id="SSF46894">
    <property type="entry name" value="C-terminal effector domain of the bipartite response regulators"/>
    <property type="match status" value="1"/>
</dbReference>
<dbReference type="EMBL" id="CP003876">
    <property type="protein sequence ID" value="AFT99345.1"/>
    <property type="molecule type" value="Genomic_DNA"/>
</dbReference>
<evidence type="ECO:0000313" key="7">
    <source>
        <dbReference type="EMBL" id="AFT99345.1"/>
    </source>
</evidence>
<dbReference type="InterPro" id="IPR036388">
    <property type="entry name" value="WH-like_DNA-bd_sf"/>
</dbReference>
<keyword evidence="8" id="KW-1185">Reference proteome</keyword>
<dbReference type="SMART" id="SM00862">
    <property type="entry name" value="Trans_reg_C"/>
    <property type="match status" value="1"/>
</dbReference>
<evidence type="ECO:0000259" key="6">
    <source>
        <dbReference type="SMART" id="SM01043"/>
    </source>
</evidence>
<keyword evidence="3" id="KW-0238">DNA-binding</keyword>
<dbReference type="InterPro" id="IPR005158">
    <property type="entry name" value="BTAD"/>
</dbReference>
<dbReference type="InterPro" id="IPR001867">
    <property type="entry name" value="OmpR/PhoB-type_DNA-bd"/>
</dbReference>
<dbReference type="InterPro" id="IPR016032">
    <property type="entry name" value="Sig_transdc_resp-reg_C-effctor"/>
</dbReference>
<dbReference type="STRING" id="1133849.O3I_006915"/>
<dbReference type="Gene3D" id="1.10.10.10">
    <property type="entry name" value="Winged helix-like DNA-binding domain superfamily/Winged helix DNA-binding domain"/>
    <property type="match status" value="1"/>
</dbReference>
<evidence type="ECO:0000259" key="5">
    <source>
        <dbReference type="SMART" id="SM00862"/>
    </source>
</evidence>
<feature type="domain" description="Bacterial transcriptional activator" evidence="6">
    <location>
        <begin position="107"/>
        <end position="252"/>
    </location>
</feature>
<dbReference type="GO" id="GO:0000160">
    <property type="term" value="P:phosphorelay signal transduction system"/>
    <property type="evidence" value="ECO:0007669"/>
    <property type="project" value="InterPro"/>
</dbReference>
<dbReference type="InterPro" id="IPR011990">
    <property type="entry name" value="TPR-like_helical_dom_sf"/>
</dbReference>
<organism evidence="7 8">
    <name type="scientific">Nocardia brasiliensis (strain ATCC 700358 / HUJEG-1)</name>
    <dbReference type="NCBI Taxonomy" id="1133849"/>
    <lineage>
        <taxon>Bacteria</taxon>
        <taxon>Bacillati</taxon>
        <taxon>Actinomycetota</taxon>
        <taxon>Actinomycetes</taxon>
        <taxon>Mycobacteriales</taxon>
        <taxon>Nocardiaceae</taxon>
        <taxon>Nocardia</taxon>
    </lineage>
</organism>
<dbReference type="Gene3D" id="1.25.40.10">
    <property type="entry name" value="Tetratricopeptide repeat domain"/>
    <property type="match status" value="1"/>
</dbReference>
<dbReference type="GO" id="GO:0003677">
    <property type="term" value="F:DNA binding"/>
    <property type="evidence" value="ECO:0007669"/>
    <property type="project" value="UniProtKB-KW"/>
</dbReference>
<accession>K0EUU5</accession>
<dbReference type="CDD" id="cd15831">
    <property type="entry name" value="BTAD"/>
    <property type="match status" value="1"/>
</dbReference>
<dbReference type="eggNOG" id="COG3629">
    <property type="taxonomic scope" value="Bacteria"/>
</dbReference>
<proteinExistence type="inferred from homology"/>
<evidence type="ECO:0000256" key="1">
    <source>
        <dbReference type="ARBA" id="ARBA00005820"/>
    </source>
</evidence>
<reference evidence="7 8" key="1">
    <citation type="journal article" date="2012" name="J. Bacteriol.">
        <title>Complete genome sequence of Nocardia brasiliensis HUJEG-1.</title>
        <authorList>
            <person name="Vera-Cabrera L."/>
            <person name="Ortiz-Lopez R."/>
            <person name="Elizondo-Gonzalez R."/>
            <person name="Perez-Maya A.A."/>
            <person name="Ocampo-Candiani J."/>
        </authorList>
    </citation>
    <scope>NUCLEOTIDE SEQUENCE [LARGE SCALE GENOMIC DNA]</scope>
    <source>
        <strain evidence="8">ATCC 700358</strain>
    </source>
</reference>
<dbReference type="SMART" id="SM01043">
    <property type="entry name" value="BTAD"/>
    <property type="match status" value="1"/>
</dbReference>
<dbReference type="PANTHER" id="PTHR35807">
    <property type="entry name" value="TRANSCRIPTIONAL REGULATOR REDD-RELATED"/>
    <property type="match status" value="1"/>
</dbReference>
<dbReference type="Pfam" id="PF03704">
    <property type="entry name" value="BTAD"/>
    <property type="match status" value="1"/>
</dbReference>
<keyword evidence="2" id="KW-0805">Transcription regulation</keyword>
<dbReference type="InterPro" id="IPR051677">
    <property type="entry name" value="AfsR-DnrI-RedD_regulator"/>
</dbReference>